<keyword evidence="1" id="KW-0732">Signal</keyword>
<dbReference type="NCBIfam" id="TIGR03865">
    <property type="entry name" value="PQQ_CXXCW"/>
    <property type="match status" value="1"/>
</dbReference>
<dbReference type="CDD" id="cd00158">
    <property type="entry name" value="RHOD"/>
    <property type="match status" value="1"/>
</dbReference>
<feature type="signal peptide" evidence="1">
    <location>
        <begin position="1"/>
        <end position="22"/>
    </location>
</feature>
<name>A0A418ZYP7_9RHOB</name>
<sequence>MRFVAHMAVLALVSLQPQPLAAEDLFDAGSGLRIAAYRAPVPGSVPGGRVIGADDLARIAAEGALLLDVLPAPGHMTRPDGSWIMPERHQTIAGAVWLPETGRGDIAPDIADYLDQSLALCTGGKRAHPIAVFCRSDCWMSWNAVQRIAGLGYDNLYWFPGGIEEWQDLGRPMQTAIPLPVGAAACR</sequence>
<dbReference type="Proteomes" id="UP000283587">
    <property type="component" value="Unassembled WGS sequence"/>
</dbReference>
<protein>
    <recommendedName>
        <fullName evidence="2">Rhodanese domain-containing protein</fullName>
    </recommendedName>
</protein>
<dbReference type="AlphaFoldDB" id="A0A418ZYP7"/>
<organism evidence="3 4">
    <name type="scientific">Paracoccus siganidrum</name>
    <dbReference type="NCBI Taxonomy" id="1276757"/>
    <lineage>
        <taxon>Bacteria</taxon>
        <taxon>Pseudomonadati</taxon>
        <taxon>Pseudomonadota</taxon>
        <taxon>Alphaproteobacteria</taxon>
        <taxon>Rhodobacterales</taxon>
        <taxon>Paracoccaceae</taxon>
        <taxon>Paracoccus</taxon>
    </lineage>
</organism>
<evidence type="ECO:0000313" key="4">
    <source>
        <dbReference type="Proteomes" id="UP000283587"/>
    </source>
</evidence>
<evidence type="ECO:0000259" key="2">
    <source>
        <dbReference type="PROSITE" id="PS50206"/>
    </source>
</evidence>
<dbReference type="InterPro" id="IPR036873">
    <property type="entry name" value="Rhodanese-like_dom_sf"/>
</dbReference>
<dbReference type="OrthoDB" id="176845at2"/>
<proteinExistence type="predicted"/>
<keyword evidence="4" id="KW-1185">Reference proteome</keyword>
<evidence type="ECO:0000256" key="1">
    <source>
        <dbReference type="SAM" id="SignalP"/>
    </source>
</evidence>
<reference evidence="4" key="1">
    <citation type="submission" date="2018-09" db="EMBL/GenBank/DDBJ databases">
        <title>Paracoccus onubensis nov. sp. a moderate halophilic bacterium isolated from Gruta de las Maravillas (Aracena, Spain).</title>
        <authorList>
            <person name="Jurado V."/>
            <person name="Gutierrez-Patricio S."/>
            <person name="Gonzalez-Pimentel J.L."/>
            <person name="Miller A.Z."/>
            <person name="Laiz L."/>
            <person name="Saiz-Jimenez C."/>
        </authorList>
    </citation>
    <scope>NUCLEOTIDE SEQUENCE [LARGE SCALE GENOMIC DNA]</scope>
    <source>
        <strain evidence="4">DSM 26381</strain>
    </source>
</reference>
<gene>
    <name evidence="3" type="ORF">D3P05_19290</name>
</gene>
<dbReference type="Pfam" id="PF00581">
    <property type="entry name" value="Rhodanese"/>
    <property type="match status" value="1"/>
</dbReference>
<feature type="domain" description="Rhodanese" evidence="2">
    <location>
        <begin position="129"/>
        <end position="175"/>
    </location>
</feature>
<dbReference type="SUPFAM" id="SSF52821">
    <property type="entry name" value="Rhodanese/Cell cycle control phosphatase"/>
    <property type="match status" value="1"/>
</dbReference>
<dbReference type="EMBL" id="QZEW01000108">
    <property type="protein sequence ID" value="RJL05665.1"/>
    <property type="molecule type" value="Genomic_DNA"/>
</dbReference>
<dbReference type="RefSeq" id="WP_119900416.1">
    <property type="nucleotide sequence ID" value="NZ_QNRC01000031.1"/>
</dbReference>
<feature type="chain" id="PRO_5019322226" description="Rhodanese domain-containing protein" evidence="1">
    <location>
        <begin position="23"/>
        <end position="187"/>
    </location>
</feature>
<dbReference type="InterPro" id="IPR022376">
    <property type="entry name" value="PQQ_CXXCW"/>
</dbReference>
<dbReference type="PROSITE" id="PS50206">
    <property type="entry name" value="RHODANESE_3"/>
    <property type="match status" value="1"/>
</dbReference>
<accession>A0A418ZYP7</accession>
<dbReference type="Gene3D" id="3.40.250.10">
    <property type="entry name" value="Rhodanese-like domain"/>
    <property type="match status" value="1"/>
</dbReference>
<evidence type="ECO:0000313" key="3">
    <source>
        <dbReference type="EMBL" id="RJL05665.1"/>
    </source>
</evidence>
<dbReference type="InterPro" id="IPR001763">
    <property type="entry name" value="Rhodanese-like_dom"/>
</dbReference>
<comment type="caution">
    <text evidence="3">The sequence shown here is derived from an EMBL/GenBank/DDBJ whole genome shotgun (WGS) entry which is preliminary data.</text>
</comment>